<keyword evidence="1" id="KW-0812">Transmembrane</keyword>
<evidence type="ECO:0000259" key="2">
    <source>
        <dbReference type="SMART" id="SM00849"/>
    </source>
</evidence>
<evidence type="ECO:0000313" key="3">
    <source>
        <dbReference type="EMBL" id="OFI01573.1"/>
    </source>
</evidence>
<keyword evidence="3" id="KW-0378">Hydrolase</keyword>
<dbReference type="InterPro" id="IPR035681">
    <property type="entry name" value="ComA-like_MBL"/>
</dbReference>
<dbReference type="PANTHER" id="PTHR30619">
    <property type="entry name" value="DNA INTERNALIZATION/COMPETENCE PROTEIN COMEC/REC2"/>
    <property type="match status" value="1"/>
</dbReference>
<dbReference type="SMART" id="SM00849">
    <property type="entry name" value="Lactamase_B"/>
    <property type="match status" value="1"/>
</dbReference>
<dbReference type="GO" id="GO:0004416">
    <property type="term" value="F:hydroxyacylglutathione hydrolase activity"/>
    <property type="evidence" value="ECO:0007669"/>
    <property type="project" value="UniProtKB-EC"/>
</dbReference>
<dbReference type="InterPro" id="IPR001279">
    <property type="entry name" value="Metallo-B-lactamas"/>
</dbReference>
<feature type="transmembrane region" description="Helical" evidence="1">
    <location>
        <begin position="7"/>
        <end position="24"/>
    </location>
</feature>
<dbReference type="EC" id="3.1.2.6" evidence="3"/>
<dbReference type="CDD" id="cd07731">
    <property type="entry name" value="ComA-like_MBL-fold"/>
    <property type="match status" value="1"/>
</dbReference>
<dbReference type="Pfam" id="PF00753">
    <property type="entry name" value="Lactamase_B"/>
    <property type="match status" value="1"/>
</dbReference>
<dbReference type="AlphaFoldDB" id="A0A1E8EX50"/>
<name>A0A1E8EX50_9CLOT</name>
<dbReference type="SUPFAM" id="SSF56281">
    <property type="entry name" value="Metallo-hydrolase/oxidoreductase"/>
    <property type="match status" value="1"/>
</dbReference>
<dbReference type="OrthoDB" id="9761531at2"/>
<reference evidence="3 4" key="1">
    <citation type="submission" date="2016-06" db="EMBL/GenBank/DDBJ databases">
        <title>Genome sequence of Clostridium acetireducens DSM 10703.</title>
        <authorList>
            <person name="Poehlein A."/>
            <person name="Fluechter S."/>
            <person name="Duerre P."/>
            <person name="Daniel R."/>
        </authorList>
    </citation>
    <scope>NUCLEOTIDE SEQUENCE [LARGE SCALE GENOMIC DNA]</scope>
    <source>
        <strain evidence="3 4">DSM 10703</strain>
    </source>
</reference>
<gene>
    <name evidence="3" type="primary">gloB_4</name>
    <name evidence="3" type="ORF">CLOACE_20550</name>
</gene>
<dbReference type="RefSeq" id="WP_070111062.1">
    <property type="nucleotide sequence ID" value="NZ_LZFO01000039.1"/>
</dbReference>
<sequence>MKIDRKIYILPIIILTSILVFSIVKIPSKTKSKNLNYMKIHYIDVGQGDSILIQTKNKNLLIDSGPGDNCSNIIKYLKSEKIKTLNYVIATHPHEDHIGAMSEIIKNFHVKKFYAPKITVNSSYFNNMITSLQNKNLKIIVPKPGDFFYLDKNTKCEILAPNSEHYENINNYSIVNKITHYNNKFIFTGDIEKIGELELLNSNFDLKCDVLKVAHHGSSSSSCEEFLEKTKAKVAIISCGKNNDYRHPNKKTLLNLEKNNMQIYRTDINGNVILISNGKKIVLSSK</sequence>
<dbReference type="EMBL" id="LZFO01000039">
    <property type="protein sequence ID" value="OFI01573.1"/>
    <property type="molecule type" value="Genomic_DNA"/>
</dbReference>
<evidence type="ECO:0000313" key="4">
    <source>
        <dbReference type="Proteomes" id="UP000175744"/>
    </source>
</evidence>
<dbReference type="PANTHER" id="PTHR30619:SF7">
    <property type="entry name" value="BETA-LACTAMASE DOMAIN PROTEIN"/>
    <property type="match status" value="1"/>
</dbReference>
<dbReference type="InterPro" id="IPR052159">
    <property type="entry name" value="Competence_DNA_uptake"/>
</dbReference>
<keyword evidence="4" id="KW-1185">Reference proteome</keyword>
<protein>
    <submittedName>
        <fullName evidence="3">Hydroxyacylglutathione hydrolase</fullName>
        <ecNumber evidence="3">3.1.2.6</ecNumber>
    </submittedName>
</protein>
<dbReference type="Gene3D" id="3.60.15.10">
    <property type="entry name" value="Ribonuclease Z/Hydroxyacylglutathione hydrolase-like"/>
    <property type="match status" value="1"/>
</dbReference>
<comment type="caution">
    <text evidence="3">The sequence shown here is derived from an EMBL/GenBank/DDBJ whole genome shotgun (WGS) entry which is preliminary data.</text>
</comment>
<dbReference type="Proteomes" id="UP000175744">
    <property type="component" value="Unassembled WGS sequence"/>
</dbReference>
<dbReference type="InterPro" id="IPR036866">
    <property type="entry name" value="RibonucZ/Hydroxyglut_hydro"/>
</dbReference>
<keyword evidence="1" id="KW-0472">Membrane</keyword>
<accession>A0A1E8EX50</accession>
<keyword evidence="1" id="KW-1133">Transmembrane helix</keyword>
<proteinExistence type="predicted"/>
<evidence type="ECO:0000256" key="1">
    <source>
        <dbReference type="SAM" id="Phobius"/>
    </source>
</evidence>
<feature type="domain" description="Metallo-beta-lactamase" evidence="2">
    <location>
        <begin position="47"/>
        <end position="241"/>
    </location>
</feature>
<dbReference type="PATRIC" id="fig|1121290.3.peg.2069"/>
<organism evidence="3 4">
    <name type="scientific">Clostridium acetireducens DSM 10703</name>
    <dbReference type="NCBI Taxonomy" id="1121290"/>
    <lineage>
        <taxon>Bacteria</taxon>
        <taxon>Bacillati</taxon>
        <taxon>Bacillota</taxon>
        <taxon>Clostridia</taxon>
        <taxon>Eubacteriales</taxon>
        <taxon>Clostridiaceae</taxon>
        <taxon>Clostridium</taxon>
    </lineage>
</organism>